<protein>
    <submittedName>
        <fullName evidence="5">Metal ABC transporter ATP-binding protein</fullName>
    </submittedName>
</protein>
<dbReference type="SMART" id="SM00382">
    <property type="entry name" value="AAA"/>
    <property type="match status" value="1"/>
</dbReference>
<feature type="domain" description="ABC transporter" evidence="4">
    <location>
        <begin position="5"/>
        <end position="236"/>
    </location>
</feature>
<dbReference type="EMBL" id="JAELUP010000005">
    <property type="protein sequence ID" value="MBJ6360184.1"/>
    <property type="molecule type" value="Genomic_DNA"/>
</dbReference>
<organism evidence="5 6">
    <name type="scientific">Paenibacillus roseus</name>
    <dbReference type="NCBI Taxonomy" id="2798579"/>
    <lineage>
        <taxon>Bacteria</taxon>
        <taxon>Bacillati</taxon>
        <taxon>Bacillota</taxon>
        <taxon>Bacilli</taxon>
        <taxon>Bacillales</taxon>
        <taxon>Paenibacillaceae</taxon>
        <taxon>Paenibacillus</taxon>
    </lineage>
</organism>
<comment type="caution">
    <text evidence="5">The sequence shown here is derived from an EMBL/GenBank/DDBJ whole genome shotgun (WGS) entry which is preliminary data.</text>
</comment>
<dbReference type="Gene3D" id="3.40.50.300">
    <property type="entry name" value="P-loop containing nucleotide triphosphate hydrolases"/>
    <property type="match status" value="1"/>
</dbReference>
<keyword evidence="6" id="KW-1185">Reference proteome</keyword>
<evidence type="ECO:0000313" key="5">
    <source>
        <dbReference type="EMBL" id="MBJ6360184.1"/>
    </source>
</evidence>
<proteinExistence type="predicted"/>
<reference evidence="5" key="1">
    <citation type="submission" date="2020-12" db="EMBL/GenBank/DDBJ databases">
        <authorList>
            <person name="Huq M.A."/>
        </authorList>
    </citation>
    <scope>NUCLEOTIDE SEQUENCE</scope>
    <source>
        <strain evidence="5">MAHUQ-46</strain>
    </source>
</reference>
<keyword evidence="3 5" id="KW-0067">ATP-binding</keyword>
<dbReference type="PROSITE" id="PS50893">
    <property type="entry name" value="ABC_TRANSPORTER_2"/>
    <property type="match status" value="1"/>
</dbReference>
<evidence type="ECO:0000256" key="2">
    <source>
        <dbReference type="ARBA" id="ARBA00022741"/>
    </source>
</evidence>
<evidence type="ECO:0000259" key="4">
    <source>
        <dbReference type="PROSITE" id="PS50893"/>
    </source>
</evidence>
<evidence type="ECO:0000256" key="3">
    <source>
        <dbReference type="ARBA" id="ARBA00022840"/>
    </source>
</evidence>
<dbReference type="SUPFAM" id="SSF52540">
    <property type="entry name" value="P-loop containing nucleoside triphosphate hydrolases"/>
    <property type="match status" value="1"/>
</dbReference>
<keyword evidence="2" id="KW-0547">Nucleotide-binding</keyword>
<dbReference type="InterPro" id="IPR003439">
    <property type="entry name" value="ABC_transporter-like_ATP-bd"/>
</dbReference>
<name>A0A934J260_9BACL</name>
<sequence>MDQLAVMRDVVFGYEETPCLDGVKLEIGRGEFIAVTGQNGAAKSTLLKLLLGILKPWSGEVYFPRMKVDGTKLSIGYVPQQIASFNSGFPSKVKELVASGVYPKLGLLRRFKGEHYDIVENSLKQVGMWELRNKRIGELSGGQKQRVCLARALAQGPDVLVLDEPTTGMDYDSRQGFYELMNHYAASHNRTVIMVTHAVDEASRFLDRIISLEHQERGGWRCFTTNSCSAHFGPEP</sequence>
<keyword evidence="1" id="KW-0813">Transport</keyword>
<dbReference type="PANTHER" id="PTHR42734:SF4">
    <property type="entry name" value="HIGH-AFFINITY ZINC UPTAKE SYSTEM ATP-BINDING PROTEIN ZNUC"/>
    <property type="match status" value="1"/>
</dbReference>
<dbReference type="AlphaFoldDB" id="A0A934J260"/>
<dbReference type="InterPro" id="IPR017871">
    <property type="entry name" value="ABC_transporter-like_CS"/>
</dbReference>
<dbReference type="Pfam" id="PF00005">
    <property type="entry name" value="ABC_tran"/>
    <property type="match status" value="1"/>
</dbReference>
<dbReference type="InterPro" id="IPR050153">
    <property type="entry name" value="Metal_Ion_Import_ABC"/>
</dbReference>
<accession>A0A934J260</accession>
<dbReference type="GO" id="GO:0005524">
    <property type="term" value="F:ATP binding"/>
    <property type="evidence" value="ECO:0007669"/>
    <property type="project" value="UniProtKB-KW"/>
</dbReference>
<evidence type="ECO:0000256" key="1">
    <source>
        <dbReference type="ARBA" id="ARBA00022448"/>
    </source>
</evidence>
<dbReference type="InterPro" id="IPR003593">
    <property type="entry name" value="AAA+_ATPase"/>
</dbReference>
<evidence type="ECO:0000313" key="6">
    <source>
        <dbReference type="Proteomes" id="UP000640274"/>
    </source>
</evidence>
<dbReference type="InterPro" id="IPR027417">
    <property type="entry name" value="P-loop_NTPase"/>
</dbReference>
<dbReference type="PANTHER" id="PTHR42734">
    <property type="entry name" value="METAL TRANSPORT SYSTEM ATP-BINDING PROTEIN TM_0124-RELATED"/>
    <property type="match status" value="1"/>
</dbReference>
<dbReference type="GO" id="GO:0016887">
    <property type="term" value="F:ATP hydrolysis activity"/>
    <property type="evidence" value="ECO:0007669"/>
    <property type="project" value="InterPro"/>
</dbReference>
<gene>
    <name evidence="5" type="ORF">JFN88_02460</name>
</gene>
<dbReference type="Proteomes" id="UP000640274">
    <property type="component" value="Unassembled WGS sequence"/>
</dbReference>
<dbReference type="PROSITE" id="PS00211">
    <property type="entry name" value="ABC_TRANSPORTER_1"/>
    <property type="match status" value="1"/>
</dbReference>